<evidence type="ECO:0000256" key="4">
    <source>
        <dbReference type="ARBA" id="ARBA00022989"/>
    </source>
</evidence>
<dbReference type="GO" id="GO:0022857">
    <property type="term" value="F:transmembrane transporter activity"/>
    <property type="evidence" value="ECO:0007669"/>
    <property type="project" value="InterPro"/>
</dbReference>
<proteinExistence type="predicted"/>
<dbReference type="Gene3D" id="1.20.1740.10">
    <property type="entry name" value="Amino acid/polyamine transporter I"/>
    <property type="match status" value="1"/>
</dbReference>
<evidence type="ECO:0000256" key="3">
    <source>
        <dbReference type="ARBA" id="ARBA00022692"/>
    </source>
</evidence>
<evidence type="ECO:0000256" key="6">
    <source>
        <dbReference type="SAM" id="Phobius"/>
    </source>
</evidence>
<keyword evidence="2" id="KW-0813">Transport</keyword>
<accession>A0AAF0DG56</accession>
<feature type="transmembrane region" description="Helical" evidence="6">
    <location>
        <begin position="364"/>
        <end position="387"/>
    </location>
</feature>
<evidence type="ECO:0000256" key="5">
    <source>
        <dbReference type="ARBA" id="ARBA00023136"/>
    </source>
</evidence>
<keyword evidence="5 6" id="KW-0472">Membrane</keyword>
<feature type="transmembrane region" description="Helical" evidence="6">
    <location>
        <begin position="249"/>
        <end position="267"/>
    </location>
</feature>
<feature type="transmembrane region" description="Helical" evidence="6">
    <location>
        <begin position="287"/>
        <end position="310"/>
    </location>
</feature>
<feature type="transmembrane region" description="Helical" evidence="6">
    <location>
        <begin position="183"/>
        <end position="205"/>
    </location>
</feature>
<evidence type="ECO:0008006" key="9">
    <source>
        <dbReference type="Google" id="ProtNLM"/>
    </source>
</evidence>
<evidence type="ECO:0000313" key="8">
    <source>
        <dbReference type="Proteomes" id="UP001219355"/>
    </source>
</evidence>
<feature type="transmembrane region" description="Helical" evidence="6">
    <location>
        <begin position="105"/>
        <end position="123"/>
    </location>
</feature>
<dbReference type="EMBL" id="CP120628">
    <property type="protein sequence ID" value="WEW57544.1"/>
    <property type="molecule type" value="Genomic_DNA"/>
</dbReference>
<sequence length="565" mass="61920">MTSLLGSSSSGEAKSPCLRYSPSFPNECNLDRIESNESDDFVSPFQGHTRNDDRDMMRMGKSQEFVRTYRPVAALSFSVILGATWEFMLLSQHQGLSDGGLAGLFWSYLWTFIGFGFCVYSLAEMASMAPISGGQYHWVSEFASPKYQKFLSYLTGKQNSSSVPVGKDQLQSSNLQPLGWMSVLAWQAGAAAGPFLAGTLIQGLIVLNCPSYQPTRWQGTLLVCAMALSIYVVNVWFARAMPMIQNLLLVLHILAFMTVIIILWAMAPRNTPETVFMEFTDRGGWHSIGLSLMVGQITAIYGSLTSDAAAHMAEEVRDASRHVPRAMTWGYLINCIMGLIFLVTYLFALPSVSDAISNPTSFPFLYVFGGVVTPTGVTILTSIVLLLTASSNISFGAAASRQTFSFARDQGLPFANWLAAVDKTKHIPTNAVLFTCVFTILVSLIYIAADVAFNAIISLYAGAVMATYGLSIGSVLYQRIYHPDQVPPAAWSLGKRGGPIVNTIALLYVAFAFFWCFWPNEKHVTAENFNWGVVMYLVITIAGLVMYFAQGRKVYKGPVSTVAGR</sequence>
<evidence type="ECO:0000256" key="2">
    <source>
        <dbReference type="ARBA" id="ARBA00022448"/>
    </source>
</evidence>
<dbReference type="GO" id="GO:0016020">
    <property type="term" value="C:membrane"/>
    <property type="evidence" value="ECO:0007669"/>
    <property type="project" value="UniProtKB-SubCell"/>
</dbReference>
<evidence type="ECO:0000256" key="1">
    <source>
        <dbReference type="ARBA" id="ARBA00004141"/>
    </source>
</evidence>
<feature type="transmembrane region" description="Helical" evidence="6">
    <location>
        <begin position="498"/>
        <end position="517"/>
    </location>
</feature>
<feature type="transmembrane region" description="Helical" evidence="6">
    <location>
        <begin position="431"/>
        <end position="449"/>
    </location>
</feature>
<reference evidence="7" key="1">
    <citation type="submission" date="2023-03" db="EMBL/GenBank/DDBJ databases">
        <title>Emydomyces testavorans Genome Sequence.</title>
        <authorList>
            <person name="Hoyer L."/>
        </authorList>
    </citation>
    <scope>NUCLEOTIDE SEQUENCE</scope>
    <source>
        <strain evidence="7">16-2883</strain>
    </source>
</reference>
<protein>
    <recommendedName>
        <fullName evidence="9">GABA permease</fullName>
    </recommendedName>
</protein>
<dbReference type="PANTHER" id="PTHR45649">
    <property type="entry name" value="AMINO-ACID PERMEASE BAT1"/>
    <property type="match status" value="1"/>
</dbReference>
<comment type="subcellular location">
    <subcellularLocation>
        <location evidence="1">Membrane</location>
        <topology evidence="1">Multi-pass membrane protein</topology>
    </subcellularLocation>
</comment>
<evidence type="ECO:0000313" key="7">
    <source>
        <dbReference type="EMBL" id="WEW57544.1"/>
    </source>
</evidence>
<feature type="transmembrane region" description="Helical" evidence="6">
    <location>
        <begin position="529"/>
        <end position="549"/>
    </location>
</feature>
<keyword evidence="8" id="KW-1185">Reference proteome</keyword>
<organism evidence="7 8">
    <name type="scientific">Emydomyces testavorans</name>
    <dbReference type="NCBI Taxonomy" id="2070801"/>
    <lineage>
        <taxon>Eukaryota</taxon>
        <taxon>Fungi</taxon>
        <taxon>Dikarya</taxon>
        <taxon>Ascomycota</taxon>
        <taxon>Pezizomycotina</taxon>
        <taxon>Eurotiomycetes</taxon>
        <taxon>Eurotiomycetidae</taxon>
        <taxon>Onygenales</taxon>
        <taxon>Nannizziopsiaceae</taxon>
        <taxon>Emydomyces</taxon>
    </lineage>
</organism>
<feature type="transmembrane region" description="Helical" evidence="6">
    <location>
        <begin position="217"/>
        <end position="237"/>
    </location>
</feature>
<dbReference type="Proteomes" id="UP001219355">
    <property type="component" value="Chromosome 2"/>
</dbReference>
<feature type="transmembrane region" description="Helical" evidence="6">
    <location>
        <begin position="331"/>
        <end position="352"/>
    </location>
</feature>
<dbReference type="InterPro" id="IPR002293">
    <property type="entry name" value="AA/rel_permease1"/>
</dbReference>
<gene>
    <name evidence="7" type="ORF">PRK78_003011</name>
</gene>
<dbReference type="AlphaFoldDB" id="A0AAF0DG56"/>
<dbReference type="PIRSF" id="PIRSF006060">
    <property type="entry name" value="AA_transporter"/>
    <property type="match status" value="1"/>
</dbReference>
<feature type="transmembrane region" description="Helical" evidence="6">
    <location>
        <begin position="455"/>
        <end position="477"/>
    </location>
</feature>
<dbReference type="PANTHER" id="PTHR45649:SF4">
    <property type="entry name" value="TRANSPORTER, PUTATIVE (EUROFUNG)-RELATED"/>
    <property type="match status" value="1"/>
</dbReference>
<dbReference type="Pfam" id="PF13520">
    <property type="entry name" value="AA_permease_2"/>
    <property type="match status" value="2"/>
</dbReference>
<keyword evidence="4 6" id="KW-1133">Transmembrane helix</keyword>
<keyword evidence="3 6" id="KW-0812">Transmembrane</keyword>
<feature type="transmembrane region" description="Helical" evidence="6">
    <location>
        <begin position="68"/>
        <end position="85"/>
    </location>
</feature>
<name>A0AAF0DG56_9EURO</name>